<protein>
    <submittedName>
        <fullName evidence="1">TylF/MycF family methyltransferase</fullName>
    </submittedName>
</protein>
<dbReference type="RefSeq" id="WP_219237040.1">
    <property type="nucleotide sequence ID" value="NZ_JAHWZX010000002.1"/>
</dbReference>
<dbReference type="PANTHER" id="PTHR40036:SF1">
    <property type="entry name" value="MACROCIN O-METHYLTRANSFERASE"/>
    <property type="match status" value="1"/>
</dbReference>
<organism evidence="1 2">
    <name type="scientific">Stakelama flava</name>
    <dbReference type="NCBI Taxonomy" id="2860338"/>
    <lineage>
        <taxon>Bacteria</taxon>
        <taxon>Pseudomonadati</taxon>
        <taxon>Pseudomonadota</taxon>
        <taxon>Alphaproteobacteria</taxon>
        <taxon>Sphingomonadales</taxon>
        <taxon>Sphingomonadaceae</taxon>
        <taxon>Stakelama</taxon>
    </lineage>
</organism>
<dbReference type="PANTHER" id="PTHR40036">
    <property type="entry name" value="MACROCIN O-METHYLTRANSFERASE"/>
    <property type="match status" value="1"/>
</dbReference>
<keyword evidence="1" id="KW-0489">Methyltransferase</keyword>
<accession>A0ABS6XIB9</accession>
<dbReference type="InterPro" id="IPR008884">
    <property type="entry name" value="TylF_MeTrfase"/>
</dbReference>
<dbReference type="GO" id="GO:0008168">
    <property type="term" value="F:methyltransferase activity"/>
    <property type="evidence" value="ECO:0007669"/>
    <property type="project" value="UniProtKB-KW"/>
</dbReference>
<evidence type="ECO:0000313" key="1">
    <source>
        <dbReference type="EMBL" id="MBW4329943.1"/>
    </source>
</evidence>
<reference evidence="1 2" key="1">
    <citation type="submission" date="2021-07" db="EMBL/GenBank/DDBJ databases">
        <title>Stakelama flava sp. nov., a novel endophytic bacterium isolated from branch of Kandelia candel.</title>
        <authorList>
            <person name="Tuo L."/>
        </authorList>
    </citation>
    <scope>NUCLEOTIDE SEQUENCE [LARGE SCALE GENOMIC DNA]</scope>
    <source>
        <strain evidence="1 2">CBK3Z-3</strain>
    </source>
</reference>
<dbReference type="GO" id="GO:0032259">
    <property type="term" value="P:methylation"/>
    <property type="evidence" value="ECO:0007669"/>
    <property type="project" value="UniProtKB-KW"/>
</dbReference>
<dbReference type="EMBL" id="JAHWZX010000002">
    <property type="protein sequence ID" value="MBW4329943.1"/>
    <property type="molecule type" value="Genomic_DNA"/>
</dbReference>
<gene>
    <name evidence="1" type="ORF">KY084_03515</name>
</gene>
<proteinExistence type="predicted"/>
<sequence length="221" mass="24331">MSYIPLPADAAAEAENSFYLRGSIGRMGKLLAHLDLYRQIADLPGALVELGVYKGASLMRFAMFRALLEQQTSREIHGFDAFGSFPRGGVEDAGDRAFIERFEAERGEGISCDLLDQLFAEKSIGNVALHQGNVFETLPDLLARRPELRVALLHLDMDVYEPTAFAIEQLVPRMVPGGLILIDDYALVAGATRAADELVAARGLKLEKLRHYAVPAFIRMP</sequence>
<dbReference type="Pfam" id="PF05711">
    <property type="entry name" value="TylF"/>
    <property type="match status" value="1"/>
</dbReference>
<keyword evidence="2" id="KW-1185">Reference proteome</keyword>
<name>A0ABS6XIB9_9SPHN</name>
<evidence type="ECO:0000313" key="2">
    <source>
        <dbReference type="Proteomes" id="UP001197214"/>
    </source>
</evidence>
<dbReference type="Proteomes" id="UP001197214">
    <property type="component" value="Unassembled WGS sequence"/>
</dbReference>
<keyword evidence="1" id="KW-0808">Transferase</keyword>
<comment type="caution">
    <text evidence="1">The sequence shown here is derived from an EMBL/GenBank/DDBJ whole genome shotgun (WGS) entry which is preliminary data.</text>
</comment>